<dbReference type="Gramene" id="TraesCAD_scaffold_019520_01G000400.1">
    <property type="protein sequence ID" value="TraesCAD_scaffold_019520_01G000400.1"/>
    <property type="gene ID" value="TraesCAD_scaffold_019520_01G000400"/>
</dbReference>
<accession>A0A3B6IVZ2</accession>
<dbReference type="Gramene" id="TraesJAG4B03G02357270.1">
    <property type="protein sequence ID" value="TraesJAG4B03G02357270.1.CDS1"/>
    <property type="gene ID" value="TraesJAG4B03G02357270"/>
</dbReference>
<feature type="compositionally biased region" description="Polar residues" evidence="1">
    <location>
        <begin position="65"/>
        <end position="76"/>
    </location>
</feature>
<dbReference type="Gramene" id="TraesLDM4B03G02359960.1">
    <property type="protein sequence ID" value="TraesLDM4B03G02359960.1.CDS1"/>
    <property type="gene ID" value="TraesLDM4B03G02359960"/>
</dbReference>
<dbReference type="Gramene" id="TraesCLE_scaffold_070686_01G000500.1">
    <property type="protein sequence ID" value="TraesCLE_scaffold_070686_01G000500.1"/>
    <property type="gene ID" value="TraesCLE_scaffold_070686_01G000500"/>
</dbReference>
<organism evidence="2">
    <name type="scientific">Triticum aestivum</name>
    <name type="common">Wheat</name>
    <dbReference type="NCBI Taxonomy" id="4565"/>
    <lineage>
        <taxon>Eukaryota</taxon>
        <taxon>Viridiplantae</taxon>
        <taxon>Streptophyta</taxon>
        <taxon>Embryophyta</taxon>
        <taxon>Tracheophyta</taxon>
        <taxon>Spermatophyta</taxon>
        <taxon>Magnoliopsida</taxon>
        <taxon>Liliopsida</taxon>
        <taxon>Poales</taxon>
        <taxon>Poaceae</taxon>
        <taxon>BOP clade</taxon>
        <taxon>Pooideae</taxon>
        <taxon>Triticodae</taxon>
        <taxon>Triticeae</taxon>
        <taxon>Triticinae</taxon>
        <taxon>Triticum</taxon>
    </lineage>
</organism>
<evidence type="ECO:0000313" key="2">
    <source>
        <dbReference type="EnsemblPlants" id="TraesCS4B02G259900.1.cds1"/>
    </source>
</evidence>
<dbReference type="Gramene" id="TraesMAC4B03G02359060.1">
    <property type="protein sequence ID" value="TraesMAC4B03G02359060.1.CDS1"/>
    <property type="gene ID" value="TraesMAC4B03G02359060"/>
</dbReference>
<dbReference type="Gramene" id="TraesSTA4B03G02353660.1">
    <property type="protein sequence ID" value="TraesSTA4B03G02353660.1.CDS1"/>
    <property type="gene ID" value="TraesSTA4B03G02353660"/>
</dbReference>
<evidence type="ECO:0000256" key="1">
    <source>
        <dbReference type="SAM" id="MobiDB-lite"/>
    </source>
</evidence>
<sequence length="87" mass="9285">MAIKRGFCDEDEEEVAQMSGPVDLKEVTHADKITKETLAKVMVQRKVSALTAAPRTATAPTPALENTTGPTPTSETAPTLALAWAIY</sequence>
<protein>
    <submittedName>
        <fullName evidence="2">Uncharacterized protein</fullName>
    </submittedName>
</protein>
<evidence type="ECO:0000313" key="3">
    <source>
        <dbReference type="Proteomes" id="UP000019116"/>
    </source>
</evidence>
<dbReference type="Gramene" id="TraesNOR4B03G02376590.1">
    <property type="protein sequence ID" value="TraesNOR4B03G02376590.1.CDS1"/>
    <property type="gene ID" value="TraesNOR4B03G02376590"/>
</dbReference>
<proteinExistence type="predicted"/>
<dbReference type="AlphaFoldDB" id="A0A3B6IVZ2"/>
<dbReference type="Gramene" id="TraesARI4B03G02396550.1">
    <property type="protein sequence ID" value="TraesARI4B03G02396550.1.CDS1"/>
    <property type="gene ID" value="TraesARI4B03G02396550"/>
</dbReference>
<dbReference type="Gramene" id="TraesWEE_scaffold_071897_01G000100.1">
    <property type="protein sequence ID" value="TraesWEE_scaffold_071897_01G000100.1"/>
    <property type="gene ID" value="TraesWEE_scaffold_071897_01G000100"/>
</dbReference>
<reference evidence="2" key="1">
    <citation type="submission" date="2018-08" db="EMBL/GenBank/DDBJ databases">
        <authorList>
            <person name="Rossello M."/>
        </authorList>
    </citation>
    <scope>NUCLEOTIDE SEQUENCE [LARGE SCALE GENOMIC DNA]</scope>
    <source>
        <strain evidence="2">cv. Chinese Spring</strain>
    </source>
</reference>
<dbReference type="Gramene" id="TraesCS4B02G259900.1">
    <property type="protein sequence ID" value="TraesCS4B02G259900.1.cds1"/>
    <property type="gene ID" value="TraesCS4B02G259900"/>
</dbReference>
<reference evidence="2" key="2">
    <citation type="submission" date="2018-10" db="UniProtKB">
        <authorList>
            <consortium name="EnsemblPlants"/>
        </authorList>
    </citation>
    <scope>IDENTIFICATION</scope>
</reference>
<dbReference type="Gramene" id="TraesCS4B03G0693100.1">
    <property type="protein sequence ID" value="TraesCS4B03G0693100.1.CDS1"/>
    <property type="gene ID" value="TraesCS4B03G0693100"/>
</dbReference>
<dbReference type="Proteomes" id="UP000019116">
    <property type="component" value="Chromosome 4B"/>
</dbReference>
<name>A0A3B6IVZ2_WHEAT</name>
<feature type="region of interest" description="Disordered" evidence="1">
    <location>
        <begin position="51"/>
        <end position="76"/>
    </location>
</feature>
<feature type="compositionally biased region" description="Low complexity" evidence="1">
    <location>
        <begin position="51"/>
        <end position="64"/>
    </location>
</feature>
<keyword evidence="3" id="KW-1185">Reference proteome</keyword>
<dbReference type="EnsemblPlants" id="TraesCS4B02G259900.1">
    <property type="protein sequence ID" value="TraesCS4B02G259900.1.cds1"/>
    <property type="gene ID" value="TraesCS4B02G259900"/>
</dbReference>